<dbReference type="Gene3D" id="3.30.530.20">
    <property type="match status" value="1"/>
</dbReference>
<sequence>MTLFFYVIIGIITFVAFLHAWAKKEYNLSRTVVINRPKAEVYAFIRQLKKQPLWLPWFLNDPKVVIKFKGEDGKEGASSYWKGSNNVEGIQKIVKVKEGKVFETQLLFIKPYKSLSLNYIAVKEVEPDRTKMVWGVKGVHKFPASVLMLFYGMDRALGKDFEAGLYNLKTYLERKQ</sequence>
<organism evidence="1 2">
    <name type="scientific">Salinimicrobium oceani</name>
    <dbReference type="NCBI Taxonomy" id="2722702"/>
    <lineage>
        <taxon>Bacteria</taxon>
        <taxon>Pseudomonadati</taxon>
        <taxon>Bacteroidota</taxon>
        <taxon>Flavobacteriia</taxon>
        <taxon>Flavobacteriales</taxon>
        <taxon>Flavobacteriaceae</taxon>
        <taxon>Salinimicrobium</taxon>
    </lineage>
</organism>
<protein>
    <submittedName>
        <fullName evidence="1">SRPBCC family protein</fullName>
    </submittedName>
</protein>
<dbReference type="InterPro" id="IPR019587">
    <property type="entry name" value="Polyketide_cyclase/dehydratase"/>
</dbReference>
<evidence type="ECO:0000313" key="1">
    <source>
        <dbReference type="EMBL" id="NJW52748.1"/>
    </source>
</evidence>
<proteinExistence type="predicted"/>
<name>A0ABX1D239_9FLAO</name>
<dbReference type="RefSeq" id="WP_168137856.1">
    <property type="nucleotide sequence ID" value="NZ_JAAVJR010000003.1"/>
</dbReference>
<dbReference type="SUPFAM" id="SSF55961">
    <property type="entry name" value="Bet v1-like"/>
    <property type="match status" value="1"/>
</dbReference>
<dbReference type="InterPro" id="IPR023393">
    <property type="entry name" value="START-like_dom_sf"/>
</dbReference>
<evidence type="ECO:0000313" key="2">
    <source>
        <dbReference type="Proteomes" id="UP000703674"/>
    </source>
</evidence>
<keyword evidence="2" id="KW-1185">Reference proteome</keyword>
<reference evidence="1 2" key="1">
    <citation type="submission" date="2020-03" db="EMBL/GenBank/DDBJ databases">
        <title>Salinimicrobium sp. nov, isolated from SCS.</title>
        <authorList>
            <person name="Cao W.R."/>
        </authorList>
    </citation>
    <scope>NUCLEOTIDE SEQUENCE [LARGE SCALE GENOMIC DNA]</scope>
    <source>
        <strain evidence="2">J15B91</strain>
    </source>
</reference>
<dbReference type="Pfam" id="PF10604">
    <property type="entry name" value="Polyketide_cyc2"/>
    <property type="match status" value="1"/>
</dbReference>
<accession>A0ABX1D239</accession>
<comment type="caution">
    <text evidence="1">The sequence shown here is derived from an EMBL/GenBank/DDBJ whole genome shotgun (WGS) entry which is preliminary data.</text>
</comment>
<dbReference type="CDD" id="cd07818">
    <property type="entry name" value="SRPBCC_1"/>
    <property type="match status" value="1"/>
</dbReference>
<gene>
    <name evidence="1" type="ORF">HC175_07420</name>
</gene>
<dbReference type="EMBL" id="JAAVJR010000003">
    <property type="protein sequence ID" value="NJW52748.1"/>
    <property type="molecule type" value="Genomic_DNA"/>
</dbReference>
<dbReference type="Proteomes" id="UP000703674">
    <property type="component" value="Unassembled WGS sequence"/>
</dbReference>